<dbReference type="RefSeq" id="WP_197114356.1">
    <property type="nucleotide sequence ID" value="NZ_JACBXQ010000001.1"/>
</dbReference>
<organism evidence="1 2">
    <name type="scientific">Facklamia lactis</name>
    <dbReference type="NCBI Taxonomy" id="2749967"/>
    <lineage>
        <taxon>Bacteria</taxon>
        <taxon>Bacillati</taxon>
        <taxon>Bacillota</taxon>
        <taxon>Bacilli</taxon>
        <taxon>Lactobacillales</taxon>
        <taxon>Aerococcaceae</taxon>
        <taxon>Facklamia</taxon>
    </lineage>
</organism>
<evidence type="ECO:0000313" key="1">
    <source>
        <dbReference type="EMBL" id="MBG9985758.1"/>
    </source>
</evidence>
<dbReference type="Proteomes" id="UP000721415">
    <property type="component" value="Unassembled WGS sequence"/>
</dbReference>
<proteinExistence type="predicted"/>
<dbReference type="EMBL" id="JACBXQ010000001">
    <property type="protein sequence ID" value="MBG9985758.1"/>
    <property type="molecule type" value="Genomic_DNA"/>
</dbReference>
<reference evidence="1 2" key="1">
    <citation type="submission" date="2020-07" db="EMBL/GenBank/DDBJ databases">
        <title>Facklamia lactis sp. nov., isolated from raw milk.</title>
        <authorList>
            <person name="Doll E.V."/>
            <person name="Huptas C."/>
            <person name="Staib L."/>
            <person name="Wenning M."/>
            <person name="Scherer S."/>
        </authorList>
    </citation>
    <scope>NUCLEOTIDE SEQUENCE [LARGE SCALE GENOMIC DNA]</scope>
    <source>
        <strain evidence="1 2">DSM 111018</strain>
    </source>
</reference>
<evidence type="ECO:0000313" key="2">
    <source>
        <dbReference type="Proteomes" id="UP000721415"/>
    </source>
</evidence>
<comment type="caution">
    <text evidence="1">The sequence shown here is derived from an EMBL/GenBank/DDBJ whole genome shotgun (WGS) entry which is preliminary data.</text>
</comment>
<keyword evidence="2" id="KW-1185">Reference proteome</keyword>
<accession>A0ABS0LNL3</accession>
<name>A0ABS0LNL3_9LACT</name>
<sequence length="417" mass="49307">MNIEYIKTDTILETEKISLNYIRLHREDFRKKIIKDKSYWESLWYKSPSKIANSIEEQNKILGDNFVYERNLRYPNIENYYGETFAVPDGLTYKALLYNSGIGAIVNSIRTYMDGYSRKKIQILCSRGYFETFYYISGLPYVYVTELENYDVLIDYDVLIVEPVLYSEKMQSIDYFQIMDKFVSNDTVKKIKMIIIDCTLTTHLHLDIDRLYDFMRVNKEVILVITESLLKLHQLGLEISSAGLTQIIFSEAGKFTQSMKNFLDKCEKNRELYSINLSLNNLRGISHPFMYSNEVLSIYSSAIFNNNGWVAQRLNSEKFEVFHPILDDWNYLWSVSPMIIIKLKPDRKARYIEALKFIENRVSEMKIEFYNGASFGFFESRYEIINYSIERDEWFLKLAIGFNNKDLEKIIDIINNL</sequence>
<gene>
    <name evidence="1" type="ORF">HZY91_02490</name>
</gene>
<protein>
    <submittedName>
        <fullName evidence="1">Uncharacterized protein</fullName>
    </submittedName>
</protein>